<evidence type="ECO:0000313" key="2">
    <source>
        <dbReference type="Proteomes" id="UP001519273"/>
    </source>
</evidence>
<dbReference type="EMBL" id="JAGGKP010000011">
    <property type="protein sequence ID" value="MBP1938207.1"/>
    <property type="molecule type" value="Genomic_DNA"/>
</dbReference>
<gene>
    <name evidence="1" type="ORF">J2Z20_003126</name>
</gene>
<keyword evidence="2" id="KW-1185">Reference proteome</keyword>
<evidence type="ECO:0000313" key="1">
    <source>
        <dbReference type="EMBL" id="MBP1938207.1"/>
    </source>
</evidence>
<comment type="caution">
    <text evidence="1">The sequence shown here is derived from an EMBL/GenBank/DDBJ whole genome shotgun (WGS) entry which is preliminary data.</text>
</comment>
<protein>
    <submittedName>
        <fullName evidence="1">Uncharacterized protein</fullName>
    </submittedName>
</protein>
<dbReference type="RefSeq" id="WP_209852230.1">
    <property type="nucleotide sequence ID" value="NZ_CBCRVE010000004.1"/>
</dbReference>
<organism evidence="1 2">
    <name type="scientific">Paenibacillus sediminis</name>
    <dbReference type="NCBI Taxonomy" id="664909"/>
    <lineage>
        <taxon>Bacteria</taxon>
        <taxon>Bacillati</taxon>
        <taxon>Bacillota</taxon>
        <taxon>Bacilli</taxon>
        <taxon>Bacillales</taxon>
        <taxon>Paenibacillaceae</taxon>
        <taxon>Paenibacillus</taxon>
    </lineage>
</organism>
<accession>A0ABS4H6Q4</accession>
<sequence>MEIGRKIYFDKASGNILVDTGERSGAVVETTQEEDFAVYTALSERNPATVGVIELAYGDYAQDFAGCSGYRVNTSTLALEFSYPDPSAPQTPTAYQPPLTEQVSDLQQTVIAMQDAVNMVLGV</sequence>
<proteinExistence type="predicted"/>
<dbReference type="Proteomes" id="UP001519273">
    <property type="component" value="Unassembled WGS sequence"/>
</dbReference>
<name>A0ABS4H6Q4_9BACL</name>
<reference evidence="1 2" key="1">
    <citation type="submission" date="2021-03" db="EMBL/GenBank/DDBJ databases">
        <title>Genomic Encyclopedia of Type Strains, Phase IV (KMG-IV): sequencing the most valuable type-strain genomes for metagenomic binning, comparative biology and taxonomic classification.</title>
        <authorList>
            <person name="Goeker M."/>
        </authorList>
    </citation>
    <scope>NUCLEOTIDE SEQUENCE [LARGE SCALE GENOMIC DNA]</scope>
    <source>
        <strain evidence="1 2">DSM 23491</strain>
    </source>
</reference>